<comment type="caution">
    <text evidence="1">The sequence shown here is derived from an EMBL/GenBank/DDBJ whole genome shotgun (WGS) entry which is preliminary data.</text>
</comment>
<organism evidence="1 2">
    <name type="scientific">Mycena albidolilacea</name>
    <dbReference type="NCBI Taxonomy" id="1033008"/>
    <lineage>
        <taxon>Eukaryota</taxon>
        <taxon>Fungi</taxon>
        <taxon>Dikarya</taxon>
        <taxon>Basidiomycota</taxon>
        <taxon>Agaricomycotina</taxon>
        <taxon>Agaricomycetes</taxon>
        <taxon>Agaricomycetidae</taxon>
        <taxon>Agaricales</taxon>
        <taxon>Marasmiineae</taxon>
        <taxon>Mycenaceae</taxon>
        <taxon>Mycena</taxon>
    </lineage>
</organism>
<dbReference type="EMBL" id="JARIHO010000010">
    <property type="protein sequence ID" value="KAJ7354406.1"/>
    <property type="molecule type" value="Genomic_DNA"/>
</dbReference>
<evidence type="ECO:0000313" key="2">
    <source>
        <dbReference type="Proteomes" id="UP001218218"/>
    </source>
</evidence>
<protein>
    <recommendedName>
        <fullName evidence="3">Cell division cycle protein 123</fullName>
    </recommendedName>
</protein>
<dbReference type="Proteomes" id="UP001218218">
    <property type="component" value="Unassembled WGS sequence"/>
</dbReference>
<proteinExistence type="predicted"/>
<evidence type="ECO:0008006" key="3">
    <source>
        <dbReference type="Google" id="ProtNLM"/>
    </source>
</evidence>
<name>A0AAD7EXF0_9AGAR</name>
<dbReference type="AlphaFoldDB" id="A0AAD7EXF0"/>
<keyword evidence="2" id="KW-1185">Reference proteome</keyword>
<evidence type="ECO:0000313" key="1">
    <source>
        <dbReference type="EMBL" id="KAJ7354406.1"/>
    </source>
</evidence>
<reference evidence="1" key="1">
    <citation type="submission" date="2023-03" db="EMBL/GenBank/DDBJ databases">
        <title>Massive genome expansion in bonnet fungi (Mycena s.s.) driven by repeated elements and novel gene families across ecological guilds.</title>
        <authorList>
            <consortium name="Lawrence Berkeley National Laboratory"/>
            <person name="Harder C.B."/>
            <person name="Miyauchi S."/>
            <person name="Viragh M."/>
            <person name="Kuo A."/>
            <person name="Thoen E."/>
            <person name="Andreopoulos B."/>
            <person name="Lu D."/>
            <person name="Skrede I."/>
            <person name="Drula E."/>
            <person name="Henrissat B."/>
            <person name="Morin E."/>
            <person name="Kohler A."/>
            <person name="Barry K."/>
            <person name="LaButti K."/>
            <person name="Morin E."/>
            <person name="Salamov A."/>
            <person name="Lipzen A."/>
            <person name="Mereny Z."/>
            <person name="Hegedus B."/>
            <person name="Baldrian P."/>
            <person name="Stursova M."/>
            <person name="Weitz H."/>
            <person name="Taylor A."/>
            <person name="Grigoriev I.V."/>
            <person name="Nagy L.G."/>
            <person name="Martin F."/>
            <person name="Kauserud H."/>
        </authorList>
    </citation>
    <scope>NUCLEOTIDE SEQUENCE</scope>
    <source>
        <strain evidence="1">CBHHK002</strain>
    </source>
</reference>
<gene>
    <name evidence="1" type="ORF">DFH08DRAFT_854787</name>
</gene>
<sequence length="240" mass="27128">MRRHCWMPALSPCSPGGSRNCTRTVCWIPRLLTTFSSSRTPLLLPHTSRATTLCRRKTPLPGDPSRPRRLVEQLATSKRSRQAISNALEDNLPIRIYFMPWDDAMDMQREYRVFCAPTSAYNPRPSRVTAVSQYVWHKPSALADLSHPQIEAEMEHLLEGIVLINAEIMAYSLENGMNERLKREGSVFDVFVRTATREVQLLELNSFGVIGNCGSCPFNWVADAETLYGGKDEIEVCLAI</sequence>
<accession>A0AAD7EXF0</accession>